<reference evidence="2" key="1">
    <citation type="submission" date="2023-03" db="EMBL/GenBank/DDBJ databases">
        <title>Massive genome expansion in bonnet fungi (Mycena s.s.) driven by repeated elements and novel gene families across ecological guilds.</title>
        <authorList>
            <consortium name="Lawrence Berkeley National Laboratory"/>
            <person name="Harder C.B."/>
            <person name="Miyauchi S."/>
            <person name="Viragh M."/>
            <person name="Kuo A."/>
            <person name="Thoen E."/>
            <person name="Andreopoulos B."/>
            <person name="Lu D."/>
            <person name="Skrede I."/>
            <person name="Drula E."/>
            <person name="Henrissat B."/>
            <person name="Morin E."/>
            <person name="Kohler A."/>
            <person name="Barry K."/>
            <person name="LaButti K."/>
            <person name="Morin E."/>
            <person name="Salamov A."/>
            <person name="Lipzen A."/>
            <person name="Mereny Z."/>
            <person name="Hegedus B."/>
            <person name="Baldrian P."/>
            <person name="Stursova M."/>
            <person name="Weitz H."/>
            <person name="Taylor A."/>
            <person name="Grigoriev I.V."/>
            <person name="Nagy L.G."/>
            <person name="Martin F."/>
            <person name="Kauserud H."/>
        </authorList>
    </citation>
    <scope>NUCLEOTIDE SEQUENCE</scope>
    <source>
        <strain evidence="2">9144</strain>
    </source>
</reference>
<sequence length="855" mass="93973">MEVPVILTDDEEILPAQDPSALEYVVIFEIASDRVREPSDAIAHAAKKAGAPSEAAKNSNLILVQRDDATRIYNGRPMAAAPPAAVYHPAFGDFARQEAPPDEAAYTPLDLQFATLIVHVLNGLYLKENLRQIDLCNALENFLGKGAATSRELVTTAGNCRPDGCVLADLALRSCILRALRQAAGPTERFASSLLKIVRESSVQASTQKAGIEGLQLSPRCLVPLRSKLLQALSDRAGKHEGAREVASALQESLLGERDLLRDPVKVRISDDGPLLTIRENTMCLAKVEGLPLRTFTAAIAGILENDVAKPQPLASSIYSGCRAVVAFTGIQHLFSLAFGSRWALKSPVPTTTSVTFTTGKLPRMAFGTTIMAPPGSVLKERLRSHRQKDLEDAAPKVHFRPQSPWARRGLKPGHCAETPTLTPLVERIQACMESGDHVFTIALSGSNLVDLDASDQHLWVSALETPSDGQHETMLRLGEVFMARCPNCLQTAHDLVPKGAGIIDVSLHMKRGSGSTLLIRLQPRIATNEKRKRGPSRWNLFVKKMLPQWKVAAMWAQSAENPNRDRTKKTKELNEVEEKVDAEDANCGRKATARNIQFRRQAIDPRKKNKRQRHQELEERNGSNQREPERKQFRPKPGPHPYIQSRPARQSALGETDLVRAEFVCELEVASRRSITTYHAIVTLIRGRRLTMDSTTLSDDPMQEMLSTQHFPGHVRFADLPSRPAPLQTTGNCEAKLTIPSTITLNLPPCTTRAMCSTLLVASHVKLSGATKHSSQLVLVLDLTTTQCATSGGMQIGDWFRSCDHRMGIQVARAQQRLGPDATACFSQWWHCSILQLGHTVVSAYGMCRVPSAL</sequence>
<name>A0AAD6VJH0_9AGAR</name>
<proteinExistence type="predicted"/>
<protein>
    <submittedName>
        <fullName evidence="2">Uncharacterized protein</fullName>
    </submittedName>
</protein>
<feature type="compositionally biased region" description="Basic and acidic residues" evidence="1">
    <location>
        <begin position="615"/>
        <end position="633"/>
    </location>
</feature>
<comment type="caution">
    <text evidence="2">The sequence shown here is derived from an EMBL/GenBank/DDBJ whole genome shotgun (WGS) entry which is preliminary data.</text>
</comment>
<keyword evidence="3" id="KW-1185">Reference proteome</keyword>
<evidence type="ECO:0000256" key="1">
    <source>
        <dbReference type="SAM" id="MobiDB-lite"/>
    </source>
</evidence>
<dbReference type="Proteomes" id="UP001219525">
    <property type="component" value="Unassembled WGS sequence"/>
</dbReference>
<feature type="compositionally biased region" description="Basic and acidic residues" evidence="1">
    <location>
        <begin position="563"/>
        <end position="580"/>
    </location>
</feature>
<evidence type="ECO:0000313" key="3">
    <source>
        <dbReference type="Proteomes" id="UP001219525"/>
    </source>
</evidence>
<gene>
    <name evidence="2" type="ORF">GGX14DRAFT_394256</name>
</gene>
<evidence type="ECO:0000313" key="2">
    <source>
        <dbReference type="EMBL" id="KAJ7211338.1"/>
    </source>
</evidence>
<dbReference type="EMBL" id="JARJCW010000026">
    <property type="protein sequence ID" value="KAJ7211338.1"/>
    <property type="molecule type" value="Genomic_DNA"/>
</dbReference>
<accession>A0AAD6VJH0</accession>
<dbReference type="AlphaFoldDB" id="A0AAD6VJH0"/>
<feature type="region of interest" description="Disordered" evidence="1">
    <location>
        <begin position="558"/>
        <end position="652"/>
    </location>
</feature>
<organism evidence="2 3">
    <name type="scientific">Mycena pura</name>
    <dbReference type="NCBI Taxonomy" id="153505"/>
    <lineage>
        <taxon>Eukaryota</taxon>
        <taxon>Fungi</taxon>
        <taxon>Dikarya</taxon>
        <taxon>Basidiomycota</taxon>
        <taxon>Agaricomycotina</taxon>
        <taxon>Agaricomycetes</taxon>
        <taxon>Agaricomycetidae</taxon>
        <taxon>Agaricales</taxon>
        <taxon>Marasmiineae</taxon>
        <taxon>Mycenaceae</taxon>
        <taxon>Mycena</taxon>
    </lineage>
</organism>